<protein>
    <submittedName>
        <fullName evidence="2">Uncharacterized protein</fullName>
    </submittedName>
</protein>
<reference evidence="2 3" key="1">
    <citation type="submission" date="2014-04" db="EMBL/GenBank/DDBJ databases">
        <authorList>
            <consortium name="DOE Joint Genome Institute"/>
            <person name="Kuo A."/>
            <person name="Tarkka M."/>
            <person name="Buscot F."/>
            <person name="Kohler A."/>
            <person name="Nagy L.G."/>
            <person name="Floudas D."/>
            <person name="Copeland A."/>
            <person name="Barry K.W."/>
            <person name="Cichocki N."/>
            <person name="Veneault-Fourrey C."/>
            <person name="LaButti K."/>
            <person name="Lindquist E.A."/>
            <person name="Lipzen A."/>
            <person name="Lundell T."/>
            <person name="Morin E."/>
            <person name="Murat C."/>
            <person name="Sun H."/>
            <person name="Tunlid A."/>
            <person name="Henrissat B."/>
            <person name="Grigoriev I.V."/>
            <person name="Hibbett D.S."/>
            <person name="Martin F."/>
            <person name="Nordberg H.P."/>
            <person name="Cantor M.N."/>
            <person name="Hua S.X."/>
        </authorList>
    </citation>
    <scope>NUCLEOTIDE SEQUENCE [LARGE SCALE GENOMIC DNA]</scope>
    <source>
        <strain evidence="2 3">F 1598</strain>
    </source>
</reference>
<dbReference type="HOGENOM" id="CLU_2224194_0_0_1"/>
<sequence length="106" mass="12572">MSYHHGSPGYTDYGNHGNDSYNEYKPYLDYTELDHWEPKPTPSKPNHHNYDHVTDPTKYNHHANCEYNIDNTNRDINKMYQPQSSEYKGDKVQELKELIHDGDRTD</sequence>
<dbReference type="AlphaFoldDB" id="A0A0C3BKJ7"/>
<proteinExistence type="predicted"/>
<feature type="region of interest" description="Disordered" evidence="1">
    <location>
        <begin position="1"/>
        <end position="22"/>
    </location>
</feature>
<reference evidence="3" key="2">
    <citation type="submission" date="2015-01" db="EMBL/GenBank/DDBJ databases">
        <title>Evolutionary Origins and Diversification of the Mycorrhizal Mutualists.</title>
        <authorList>
            <consortium name="DOE Joint Genome Institute"/>
            <consortium name="Mycorrhizal Genomics Consortium"/>
            <person name="Kohler A."/>
            <person name="Kuo A."/>
            <person name="Nagy L.G."/>
            <person name="Floudas D."/>
            <person name="Copeland A."/>
            <person name="Barry K.W."/>
            <person name="Cichocki N."/>
            <person name="Veneault-Fourrey C."/>
            <person name="LaButti K."/>
            <person name="Lindquist E.A."/>
            <person name="Lipzen A."/>
            <person name="Lundell T."/>
            <person name="Morin E."/>
            <person name="Murat C."/>
            <person name="Riley R."/>
            <person name="Ohm R."/>
            <person name="Sun H."/>
            <person name="Tunlid A."/>
            <person name="Henrissat B."/>
            <person name="Grigoriev I.V."/>
            <person name="Hibbett D.S."/>
            <person name="Martin F."/>
        </authorList>
    </citation>
    <scope>NUCLEOTIDE SEQUENCE [LARGE SCALE GENOMIC DNA]</scope>
    <source>
        <strain evidence="3">F 1598</strain>
    </source>
</reference>
<dbReference type="Proteomes" id="UP000054166">
    <property type="component" value="Unassembled WGS sequence"/>
</dbReference>
<organism evidence="2 3">
    <name type="scientific">Piloderma croceum (strain F 1598)</name>
    <dbReference type="NCBI Taxonomy" id="765440"/>
    <lineage>
        <taxon>Eukaryota</taxon>
        <taxon>Fungi</taxon>
        <taxon>Dikarya</taxon>
        <taxon>Basidiomycota</taxon>
        <taxon>Agaricomycotina</taxon>
        <taxon>Agaricomycetes</taxon>
        <taxon>Agaricomycetidae</taxon>
        <taxon>Atheliales</taxon>
        <taxon>Atheliaceae</taxon>
        <taxon>Piloderma</taxon>
    </lineage>
</organism>
<accession>A0A0C3BKJ7</accession>
<evidence type="ECO:0000313" key="3">
    <source>
        <dbReference type="Proteomes" id="UP000054166"/>
    </source>
</evidence>
<gene>
    <name evidence="2" type="ORF">PILCRDRAFT_4192</name>
</gene>
<dbReference type="EMBL" id="KN832980">
    <property type="protein sequence ID" value="KIM86943.1"/>
    <property type="molecule type" value="Genomic_DNA"/>
</dbReference>
<evidence type="ECO:0000313" key="2">
    <source>
        <dbReference type="EMBL" id="KIM86943.1"/>
    </source>
</evidence>
<name>A0A0C3BKJ7_PILCF</name>
<keyword evidence="3" id="KW-1185">Reference proteome</keyword>
<evidence type="ECO:0000256" key="1">
    <source>
        <dbReference type="SAM" id="MobiDB-lite"/>
    </source>
</evidence>
<dbReference type="InParanoid" id="A0A0C3BKJ7"/>
<feature type="region of interest" description="Disordered" evidence="1">
    <location>
        <begin position="35"/>
        <end position="59"/>
    </location>
</feature>